<dbReference type="Gene3D" id="3.40.190.10">
    <property type="entry name" value="Periplasmic binding protein-like II"/>
    <property type="match status" value="1"/>
</dbReference>
<dbReference type="InterPro" id="IPR039424">
    <property type="entry name" value="SBP_5"/>
</dbReference>
<dbReference type="CDD" id="cd08503">
    <property type="entry name" value="PBP2_NikA_DppA_OppA_like_17"/>
    <property type="match status" value="1"/>
</dbReference>
<feature type="signal peptide" evidence="1">
    <location>
        <begin position="1"/>
        <end position="30"/>
    </location>
</feature>
<organism evidence="3 4">
    <name type="scientific">Pseudonocardia sediminis</name>
    <dbReference type="NCBI Taxonomy" id="1397368"/>
    <lineage>
        <taxon>Bacteria</taxon>
        <taxon>Bacillati</taxon>
        <taxon>Actinomycetota</taxon>
        <taxon>Actinomycetes</taxon>
        <taxon>Pseudonocardiales</taxon>
        <taxon>Pseudonocardiaceae</taxon>
        <taxon>Pseudonocardia</taxon>
    </lineage>
</organism>
<dbReference type="AlphaFoldDB" id="A0A4Q7UZL8"/>
<dbReference type="PROSITE" id="PS51318">
    <property type="entry name" value="TAT"/>
    <property type="match status" value="1"/>
</dbReference>
<dbReference type="Proteomes" id="UP000291591">
    <property type="component" value="Unassembled WGS sequence"/>
</dbReference>
<feature type="domain" description="Solute-binding protein family 5" evidence="2">
    <location>
        <begin position="93"/>
        <end position="427"/>
    </location>
</feature>
<keyword evidence="1" id="KW-0732">Signal</keyword>
<dbReference type="EMBL" id="SHKL01000001">
    <property type="protein sequence ID" value="RZT86568.1"/>
    <property type="molecule type" value="Genomic_DNA"/>
</dbReference>
<dbReference type="InterPro" id="IPR030678">
    <property type="entry name" value="Peptide/Ni-bd"/>
</dbReference>
<evidence type="ECO:0000313" key="4">
    <source>
        <dbReference type="Proteomes" id="UP000291591"/>
    </source>
</evidence>
<dbReference type="Pfam" id="PF00496">
    <property type="entry name" value="SBP_bac_5"/>
    <property type="match status" value="1"/>
</dbReference>
<dbReference type="SUPFAM" id="SSF53850">
    <property type="entry name" value="Periplasmic binding protein-like II"/>
    <property type="match status" value="1"/>
</dbReference>
<sequence>MNSQPRPAPRMLSRRRMLGTLAGLSGAVLLAGCGTGAAAREAGAPRRGGVLRVGVTGGGSSDTLDPHTPATNPDIARTLNLYEPLLHWDENYTIKPAVAESVTPADGGRTWVATIRRGIRFHDGRPVTPDDVVATFRRILDPADPKSGASSLTMVRDVTVAGDRQVRFTLSEPSPIFDQYVAEYTSGIVPADFDVERPIGTGAFRFDSFTVGQQSVFLRNEYYWRPDEPHVDRLELINFAEDDARVNALLSAQVDAIDQVPLALTGVMEAYDTVRVLTSPTASWLPFTMRVDVAPFDDVRVRQALRLIAGRAEMVNQVLSGQGVTANDLYSRFDRDYLRSVPNREQDLERARDLLAAAGKPRLSLELVTSPIQAGTVEAAQVLATQARDAGVEIGLRRVDTSTFFSDQYLSWEFAQSFWNTRNYLPQAASSSMPEAPFNETHWTDPEYVALIRRARSEMDATRRTAMVAQAQRIEYERGGYLIWSFPDRVDATQSYVGGLVPNRTGLSLSGYEFRKAWVGQ</sequence>
<dbReference type="PROSITE" id="PS51257">
    <property type="entry name" value="PROKAR_LIPOPROTEIN"/>
    <property type="match status" value="1"/>
</dbReference>
<feature type="chain" id="PRO_5038852415" evidence="1">
    <location>
        <begin position="31"/>
        <end position="521"/>
    </location>
</feature>
<proteinExistence type="predicted"/>
<dbReference type="InterPro" id="IPR006311">
    <property type="entry name" value="TAT_signal"/>
</dbReference>
<dbReference type="RefSeq" id="WP_242623157.1">
    <property type="nucleotide sequence ID" value="NZ_SHKL01000001.1"/>
</dbReference>
<evidence type="ECO:0000259" key="2">
    <source>
        <dbReference type="Pfam" id="PF00496"/>
    </source>
</evidence>
<comment type="caution">
    <text evidence="3">The sequence shown here is derived from an EMBL/GenBank/DDBJ whole genome shotgun (WGS) entry which is preliminary data.</text>
</comment>
<evidence type="ECO:0000313" key="3">
    <source>
        <dbReference type="EMBL" id="RZT86568.1"/>
    </source>
</evidence>
<dbReference type="PIRSF" id="PIRSF002741">
    <property type="entry name" value="MppA"/>
    <property type="match status" value="1"/>
</dbReference>
<dbReference type="Gene3D" id="3.10.105.10">
    <property type="entry name" value="Dipeptide-binding Protein, Domain 3"/>
    <property type="match status" value="1"/>
</dbReference>
<keyword evidence="4" id="KW-1185">Reference proteome</keyword>
<gene>
    <name evidence="3" type="ORF">EV383_3465</name>
</gene>
<name>A0A4Q7UZL8_PSEST</name>
<reference evidence="3 4" key="1">
    <citation type="submission" date="2019-02" db="EMBL/GenBank/DDBJ databases">
        <title>Sequencing the genomes of 1000 actinobacteria strains.</title>
        <authorList>
            <person name="Klenk H.-P."/>
        </authorList>
    </citation>
    <scope>NUCLEOTIDE SEQUENCE [LARGE SCALE GENOMIC DNA]</scope>
    <source>
        <strain evidence="3 4">DSM 45779</strain>
    </source>
</reference>
<evidence type="ECO:0000256" key="1">
    <source>
        <dbReference type="SAM" id="SignalP"/>
    </source>
</evidence>
<dbReference type="GO" id="GO:1904680">
    <property type="term" value="F:peptide transmembrane transporter activity"/>
    <property type="evidence" value="ECO:0007669"/>
    <property type="project" value="TreeGrafter"/>
</dbReference>
<accession>A0A4Q7UZL8</accession>
<dbReference type="PANTHER" id="PTHR30290">
    <property type="entry name" value="PERIPLASMIC BINDING COMPONENT OF ABC TRANSPORTER"/>
    <property type="match status" value="1"/>
</dbReference>
<dbReference type="GO" id="GO:0015833">
    <property type="term" value="P:peptide transport"/>
    <property type="evidence" value="ECO:0007669"/>
    <property type="project" value="TreeGrafter"/>
</dbReference>
<dbReference type="GO" id="GO:0043190">
    <property type="term" value="C:ATP-binding cassette (ABC) transporter complex"/>
    <property type="evidence" value="ECO:0007669"/>
    <property type="project" value="InterPro"/>
</dbReference>
<dbReference type="InterPro" id="IPR000914">
    <property type="entry name" value="SBP_5_dom"/>
</dbReference>
<dbReference type="GO" id="GO:0042597">
    <property type="term" value="C:periplasmic space"/>
    <property type="evidence" value="ECO:0007669"/>
    <property type="project" value="UniProtKB-ARBA"/>
</dbReference>
<protein>
    <submittedName>
        <fullName evidence="3">Peptide/nickel transport system substrate-binding protein</fullName>
    </submittedName>
</protein>